<evidence type="ECO:0000313" key="1">
    <source>
        <dbReference type="EMBL" id="KAF9790871.1"/>
    </source>
</evidence>
<reference evidence="1" key="2">
    <citation type="submission" date="2020-11" db="EMBL/GenBank/DDBJ databases">
        <authorList>
            <consortium name="DOE Joint Genome Institute"/>
            <person name="Kuo A."/>
            <person name="Miyauchi S."/>
            <person name="Kiss E."/>
            <person name="Drula E."/>
            <person name="Kohler A."/>
            <person name="Sanchez-Garcia M."/>
            <person name="Andreopoulos B."/>
            <person name="Barry K.W."/>
            <person name="Bonito G."/>
            <person name="Buee M."/>
            <person name="Carver A."/>
            <person name="Chen C."/>
            <person name="Cichocki N."/>
            <person name="Clum A."/>
            <person name="Culley D."/>
            <person name="Crous P.W."/>
            <person name="Fauchery L."/>
            <person name="Girlanda M."/>
            <person name="Hayes R."/>
            <person name="Keri Z."/>
            <person name="Labutti K."/>
            <person name="Lipzen A."/>
            <person name="Lombard V."/>
            <person name="Magnuson J."/>
            <person name="Maillard F."/>
            <person name="Morin E."/>
            <person name="Murat C."/>
            <person name="Nolan M."/>
            <person name="Ohm R."/>
            <person name="Pangilinan J."/>
            <person name="Pereira M."/>
            <person name="Perotto S."/>
            <person name="Peter M."/>
            <person name="Riley R."/>
            <person name="Sitrit Y."/>
            <person name="Stielow B."/>
            <person name="Szollosi G."/>
            <person name="Zifcakova L."/>
            <person name="Stursova M."/>
            <person name="Spatafora J.W."/>
            <person name="Tedersoo L."/>
            <person name="Vaario L.-M."/>
            <person name="Yamada A."/>
            <person name="Yan M."/>
            <person name="Wang P."/>
            <person name="Xu J."/>
            <person name="Bruns T."/>
            <person name="Baldrian P."/>
            <person name="Vilgalys R."/>
            <person name="Henrissat B."/>
            <person name="Grigoriev I.V."/>
            <person name="Hibbett D."/>
            <person name="Nagy L.G."/>
            <person name="Martin F.M."/>
        </authorList>
    </citation>
    <scope>NUCLEOTIDE SEQUENCE</scope>
    <source>
        <strain evidence="1">UH-Tt-Lm1</strain>
    </source>
</reference>
<dbReference type="AlphaFoldDB" id="A0A9P6HPD4"/>
<comment type="caution">
    <text evidence="1">The sequence shown here is derived from an EMBL/GenBank/DDBJ whole genome shotgun (WGS) entry which is preliminary data.</text>
</comment>
<name>A0A9P6HPD4_9AGAM</name>
<accession>A0A9P6HPD4</accession>
<keyword evidence="2" id="KW-1185">Reference proteome</keyword>
<sequence length="168" mass="19294">MSYSSFAKISCSKNNTYACLCAPQYLDEIYPEEEHVRDQVLDRIDHQANLWLPDMGEPAVARTALGDGRKDEDRSWRLRLEEDCQPAVEQDRLRKEQLVPIESEASRSGETSYQLVVQTESFVLSSPLPSYISPPEENWSTLHPWLIEAVKKVDKMDHTESSTLPWIP</sequence>
<proteinExistence type="predicted"/>
<organism evidence="1 2">
    <name type="scientific">Thelephora terrestris</name>
    <dbReference type="NCBI Taxonomy" id="56493"/>
    <lineage>
        <taxon>Eukaryota</taxon>
        <taxon>Fungi</taxon>
        <taxon>Dikarya</taxon>
        <taxon>Basidiomycota</taxon>
        <taxon>Agaricomycotina</taxon>
        <taxon>Agaricomycetes</taxon>
        <taxon>Thelephorales</taxon>
        <taxon>Thelephoraceae</taxon>
        <taxon>Thelephora</taxon>
    </lineage>
</organism>
<reference evidence="1" key="1">
    <citation type="journal article" date="2020" name="Nat. Commun.">
        <title>Large-scale genome sequencing of mycorrhizal fungi provides insights into the early evolution of symbiotic traits.</title>
        <authorList>
            <person name="Miyauchi S."/>
            <person name="Kiss E."/>
            <person name="Kuo A."/>
            <person name="Drula E."/>
            <person name="Kohler A."/>
            <person name="Sanchez-Garcia M."/>
            <person name="Morin E."/>
            <person name="Andreopoulos B."/>
            <person name="Barry K.W."/>
            <person name="Bonito G."/>
            <person name="Buee M."/>
            <person name="Carver A."/>
            <person name="Chen C."/>
            <person name="Cichocki N."/>
            <person name="Clum A."/>
            <person name="Culley D."/>
            <person name="Crous P.W."/>
            <person name="Fauchery L."/>
            <person name="Girlanda M."/>
            <person name="Hayes R.D."/>
            <person name="Keri Z."/>
            <person name="LaButti K."/>
            <person name="Lipzen A."/>
            <person name="Lombard V."/>
            <person name="Magnuson J."/>
            <person name="Maillard F."/>
            <person name="Murat C."/>
            <person name="Nolan M."/>
            <person name="Ohm R.A."/>
            <person name="Pangilinan J."/>
            <person name="Pereira M.F."/>
            <person name="Perotto S."/>
            <person name="Peter M."/>
            <person name="Pfister S."/>
            <person name="Riley R."/>
            <person name="Sitrit Y."/>
            <person name="Stielow J.B."/>
            <person name="Szollosi G."/>
            <person name="Zifcakova L."/>
            <person name="Stursova M."/>
            <person name="Spatafora J.W."/>
            <person name="Tedersoo L."/>
            <person name="Vaario L.M."/>
            <person name="Yamada A."/>
            <person name="Yan M."/>
            <person name="Wang P."/>
            <person name="Xu J."/>
            <person name="Bruns T."/>
            <person name="Baldrian P."/>
            <person name="Vilgalys R."/>
            <person name="Dunand C."/>
            <person name="Henrissat B."/>
            <person name="Grigoriev I.V."/>
            <person name="Hibbett D."/>
            <person name="Nagy L.G."/>
            <person name="Martin F.M."/>
        </authorList>
    </citation>
    <scope>NUCLEOTIDE SEQUENCE</scope>
    <source>
        <strain evidence="1">UH-Tt-Lm1</strain>
    </source>
</reference>
<dbReference type="EMBL" id="WIUZ02000002">
    <property type="protein sequence ID" value="KAF9790871.1"/>
    <property type="molecule type" value="Genomic_DNA"/>
</dbReference>
<evidence type="ECO:0000313" key="2">
    <source>
        <dbReference type="Proteomes" id="UP000736335"/>
    </source>
</evidence>
<gene>
    <name evidence="1" type="ORF">BJ322DRAFT_1017499</name>
</gene>
<protein>
    <submittedName>
        <fullName evidence="1">Uncharacterized protein</fullName>
    </submittedName>
</protein>
<dbReference type="Proteomes" id="UP000736335">
    <property type="component" value="Unassembled WGS sequence"/>
</dbReference>